<dbReference type="Proteomes" id="UP001169027">
    <property type="component" value="Unassembled WGS sequence"/>
</dbReference>
<evidence type="ECO:0000313" key="3">
    <source>
        <dbReference type="Proteomes" id="UP001169027"/>
    </source>
</evidence>
<evidence type="ECO:0000313" key="2">
    <source>
        <dbReference type="EMBL" id="MDO1535606.1"/>
    </source>
</evidence>
<dbReference type="SUPFAM" id="SSF54427">
    <property type="entry name" value="NTF2-like"/>
    <property type="match status" value="1"/>
</dbReference>
<keyword evidence="3" id="KW-1185">Reference proteome</keyword>
<feature type="domain" description="DUF4440" evidence="1">
    <location>
        <begin position="11"/>
        <end position="113"/>
    </location>
</feature>
<reference evidence="2" key="1">
    <citation type="submission" date="2023-06" db="EMBL/GenBank/DDBJ databases">
        <authorList>
            <person name="Jiang Y."/>
            <person name="Liu Q."/>
        </authorList>
    </citation>
    <scope>NUCLEOTIDE SEQUENCE</scope>
    <source>
        <strain evidence="2">CGMCC 1.12090</strain>
    </source>
</reference>
<accession>A0ABT8S9L8</accession>
<proteinExistence type="predicted"/>
<name>A0ABT8S9L8_9BURK</name>
<dbReference type="EMBL" id="JAUKVY010000021">
    <property type="protein sequence ID" value="MDO1535606.1"/>
    <property type="molecule type" value="Genomic_DNA"/>
</dbReference>
<dbReference type="Pfam" id="PF14534">
    <property type="entry name" value="DUF4440"/>
    <property type="match status" value="1"/>
</dbReference>
<dbReference type="RefSeq" id="WP_301813372.1">
    <property type="nucleotide sequence ID" value="NZ_JAUJZH010000021.1"/>
</dbReference>
<dbReference type="Gene3D" id="3.10.450.50">
    <property type="match status" value="1"/>
</dbReference>
<dbReference type="InterPro" id="IPR032710">
    <property type="entry name" value="NTF2-like_dom_sf"/>
</dbReference>
<organism evidence="2 3">
    <name type="scientific">Variovorax ginsengisoli</name>
    <dbReference type="NCBI Taxonomy" id="363844"/>
    <lineage>
        <taxon>Bacteria</taxon>
        <taxon>Pseudomonadati</taxon>
        <taxon>Pseudomonadota</taxon>
        <taxon>Betaproteobacteria</taxon>
        <taxon>Burkholderiales</taxon>
        <taxon>Comamonadaceae</taxon>
        <taxon>Variovorax</taxon>
    </lineage>
</organism>
<dbReference type="InterPro" id="IPR027843">
    <property type="entry name" value="DUF4440"/>
</dbReference>
<sequence>MTEIVRQILLADELRRNALVAADVEALGALLSPELRFVHTTAAVDDRDSLMRKVSTGALRYREIELLHASVDVFDGFAVQWSDLKMSVLSSGLVKTIHCRALATWTMADGAWALRHYQATLIAS</sequence>
<evidence type="ECO:0000259" key="1">
    <source>
        <dbReference type="Pfam" id="PF14534"/>
    </source>
</evidence>
<protein>
    <submittedName>
        <fullName evidence="2">Nuclear transport factor 2 family protein</fullName>
    </submittedName>
</protein>
<gene>
    <name evidence="2" type="ORF">Q2T77_25305</name>
</gene>
<comment type="caution">
    <text evidence="2">The sequence shown here is derived from an EMBL/GenBank/DDBJ whole genome shotgun (WGS) entry which is preliminary data.</text>
</comment>